<dbReference type="AlphaFoldDB" id="A0A7H9B5K5"/>
<evidence type="ECO:0000256" key="3">
    <source>
        <dbReference type="ARBA" id="ARBA00015811"/>
    </source>
</evidence>
<evidence type="ECO:0000256" key="6">
    <source>
        <dbReference type="SAM" id="MobiDB-lite"/>
    </source>
</evidence>
<feature type="compositionally biased region" description="Basic and acidic residues" evidence="6">
    <location>
        <begin position="356"/>
        <end position="366"/>
    </location>
</feature>
<dbReference type="PANTHER" id="PTHR23003:SF54">
    <property type="entry name" value="REGULATOR OF RDNA TRANSCRIPTION PROTEIN 5"/>
    <property type="match status" value="1"/>
</dbReference>
<reference evidence="8 9" key="1">
    <citation type="submission" date="2020-07" db="EMBL/GenBank/DDBJ databases">
        <title>The yeast mating-type switching endonuclease HO is a domesticated member of an unorthodox homing genetic element family.</title>
        <authorList>
            <person name="Coughlan A.Y."/>
            <person name="Lombardi L."/>
            <person name="Braun-Galleani S."/>
            <person name="Martos A.R."/>
            <person name="Galeote V."/>
            <person name="Bigey F."/>
            <person name="Dequin S."/>
            <person name="Byrne K.P."/>
            <person name="Wolfe K.H."/>
        </authorList>
    </citation>
    <scope>NUCLEOTIDE SEQUENCE [LARGE SCALE GENOMIC DNA]</scope>
    <source>
        <strain evidence="8 9">NRRL Y-6702</strain>
    </source>
</reference>
<sequence>MPNNQSYQITKERVYGSLDIKMSSSSIEITRLYISNLNFSTTEAELSDYLRQYSVVSVLIPSQTIRGFRSNQVRPLGIAYAEFESSELLKRAIDQLNGKEFKGRDLKLKPYVPYSPEHVTRKMSKSKTLCKLRHLKKHYKIEPAVEPAAEITTEPSCEEPDPLVQEEVVQELNAEVHESAAEIEGQNNEPAEEPEAELSEDTVYLGYLPKGCTDVELREHFKEFKPQEIWIFRTRSTKSRHLRFRRHFIAALVRLKTPEKMNTVIERTDRKKLMGKKQIVKPAITKKIHEMKRMAAEKKNMEESNCVVFEVEDIREPGEPSEPSGSNASDEANQPEGNTEQSEIQGSSEGTTAHIVPEKKADAIHS</sequence>
<accession>A0A7H9B5K5</accession>
<evidence type="ECO:0000313" key="9">
    <source>
        <dbReference type="Proteomes" id="UP000509704"/>
    </source>
</evidence>
<dbReference type="KEGG" id="zmk:HG535_0F03180"/>
<dbReference type="GO" id="GO:1990904">
    <property type="term" value="C:ribonucleoprotein complex"/>
    <property type="evidence" value="ECO:0007669"/>
    <property type="project" value="TreeGrafter"/>
</dbReference>
<organism evidence="8 9">
    <name type="scientific">Zygotorulaspora mrakii</name>
    <name type="common">Zygosaccharomyces mrakii</name>
    <dbReference type="NCBI Taxonomy" id="42260"/>
    <lineage>
        <taxon>Eukaryota</taxon>
        <taxon>Fungi</taxon>
        <taxon>Dikarya</taxon>
        <taxon>Ascomycota</taxon>
        <taxon>Saccharomycotina</taxon>
        <taxon>Saccharomycetes</taxon>
        <taxon>Saccharomycetales</taxon>
        <taxon>Saccharomycetaceae</taxon>
        <taxon>Zygotorulaspora</taxon>
    </lineage>
</organism>
<evidence type="ECO:0000256" key="4">
    <source>
        <dbReference type="ARBA" id="ARBA00022884"/>
    </source>
</evidence>
<evidence type="ECO:0000256" key="2">
    <source>
        <dbReference type="ARBA" id="ARBA00006567"/>
    </source>
</evidence>
<comment type="function">
    <text evidence="1">May be involved in the modulation of rDNA transcription.</text>
</comment>
<keyword evidence="9" id="KW-1185">Reference proteome</keyword>
<dbReference type="PANTHER" id="PTHR23003">
    <property type="entry name" value="RNA RECOGNITION MOTIF RRM DOMAIN CONTAINING PROTEIN"/>
    <property type="match status" value="1"/>
</dbReference>
<feature type="region of interest" description="Disordered" evidence="6">
    <location>
        <begin position="314"/>
        <end position="366"/>
    </location>
</feature>
<gene>
    <name evidence="8" type="ORF">HG535_0F03180</name>
</gene>
<dbReference type="GO" id="GO:0003729">
    <property type="term" value="F:mRNA binding"/>
    <property type="evidence" value="ECO:0007669"/>
    <property type="project" value="TreeGrafter"/>
</dbReference>
<dbReference type="PROSITE" id="PS50102">
    <property type="entry name" value="RRM"/>
    <property type="match status" value="1"/>
</dbReference>
<dbReference type="SMART" id="SM00360">
    <property type="entry name" value="RRM"/>
    <property type="match status" value="2"/>
</dbReference>
<dbReference type="InterPro" id="IPR050374">
    <property type="entry name" value="RRT5_SRSF_SR"/>
</dbReference>
<dbReference type="Gene3D" id="3.30.70.330">
    <property type="match status" value="2"/>
</dbReference>
<dbReference type="GO" id="GO:0005634">
    <property type="term" value="C:nucleus"/>
    <property type="evidence" value="ECO:0007669"/>
    <property type="project" value="TreeGrafter"/>
</dbReference>
<evidence type="ECO:0000313" key="8">
    <source>
        <dbReference type="EMBL" id="QLG73807.1"/>
    </source>
</evidence>
<dbReference type="OrthoDB" id="439808at2759"/>
<dbReference type="CDD" id="cd12409">
    <property type="entry name" value="RRM1_RRT5"/>
    <property type="match status" value="1"/>
</dbReference>
<proteinExistence type="inferred from homology"/>
<evidence type="ECO:0000256" key="1">
    <source>
        <dbReference type="ARBA" id="ARBA00003119"/>
    </source>
</evidence>
<feature type="compositionally biased region" description="Polar residues" evidence="6">
    <location>
        <begin position="323"/>
        <end position="351"/>
    </location>
</feature>
<dbReference type="InterPro" id="IPR000504">
    <property type="entry name" value="RRM_dom"/>
</dbReference>
<protein>
    <recommendedName>
        <fullName evidence="3">Regulator of rDNA transcription protein 5</fullName>
    </recommendedName>
</protein>
<dbReference type="InterPro" id="IPR035979">
    <property type="entry name" value="RBD_domain_sf"/>
</dbReference>
<dbReference type="Pfam" id="PF00076">
    <property type="entry name" value="RRM_1"/>
    <property type="match status" value="2"/>
</dbReference>
<dbReference type="GO" id="GO:0005737">
    <property type="term" value="C:cytoplasm"/>
    <property type="evidence" value="ECO:0007669"/>
    <property type="project" value="TreeGrafter"/>
</dbReference>
<feature type="domain" description="RRM" evidence="7">
    <location>
        <begin position="30"/>
        <end position="113"/>
    </location>
</feature>
<evidence type="ECO:0000256" key="5">
    <source>
        <dbReference type="PROSITE-ProRule" id="PRU00176"/>
    </source>
</evidence>
<dbReference type="EMBL" id="CP058609">
    <property type="protein sequence ID" value="QLG73807.1"/>
    <property type="molecule type" value="Genomic_DNA"/>
</dbReference>
<keyword evidence="4 5" id="KW-0694">RNA-binding</keyword>
<dbReference type="GeneID" id="59237566"/>
<dbReference type="Proteomes" id="UP000509704">
    <property type="component" value="Chromosome 6"/>
</dbReference>
<evidence type="ECO:0000259" key="7">
    <source>
        <dbReference type="PROSITE" id="PS50102"/>
    </source>
</evidence>
<name>A0A7H9B5K5_ZYGMR</name>
<dbReference type="SUPFAM" id="SSF54928">
    <property type="entry name" value="RNA-binding domain, RBD"/>
    <property type="match status" value="2"/>
</dbReference>
<dbReference type="InterPro" id="IPR012677">
    <property type="entry name" value="Nucleotide-bd_a/b_plait_sf"/>
</dbReference>
<dbReference type="InterPro" id="IPR034244">
    <property type="entry name" value="Rrt5_RRM1"/>
</dbReference>
<dbReference type="RefSeq" id="XP_037145533.1">
    <property type="nucleotide sequence ID" value="XM_037289638.1"/>
</dbReference>
<comment type="similarity">
    <text evidence="2">Belongs to the RRT5 family.</text>
</comment>